<dbReference type="RefSeq" id="WP_093521430.1">
    <property type="nucleotide sequence ID" value="NZ_FOSK01000009.1"/>
</dbReference>
<proteinExistence type="predicted"/>
<comment type="caution">
    <text evidence="2">The sequence shown here is derived from an EMBL/GenBank/DDBJ whole genome shotgun (WGS) entry which is preliminary data.</text>
</comment>
<evidence type="ECO:0000313" key="2">
    <source>
        <dbReference type="EMBL" id="SFK80973.1"/>
    </source>
</evidence>
<name>A0A1I4CJP8_9HYPH</name>
<gene>
    <name evidence="2" type="ORF">SAMN04488518_109184</name>
</gene>
<sequence length="184" mass="19715">MKLLAILSASAILFMHSSDLVAVAQVTGDGPPVPTSKSLQSDIHTLAETGSDASAVKAAEQWLGKSLNFAWTITKEGAEAIEEKFTTFICNSEALAWNTTSKLGKSKGSATYTVQQITPDITQISWKDNPQESNLGWVWTLDAASGKAYGVVINSQPYENLSIEGEFAVLPVLTEEEKSAFSCP</sequence>
<evidence type="ECO:0000256" key="1">
    <source>
        <dbReference type="SAM" id="SignalP"/>
    </source>
</evidence>
<accession>A0A1I4CJP8</accession>
<feature type="chain" id="PRO_5046923338" evidence="1">
    <location>
        <begin position="25"/>
        <end position="184"/>
    </location>
</feature>
<reference evidence="2 3" key="1">
    <citation type="submission" date="2016-10" db="EMBL/GenBank/DDBJ databases">
        <authorList>
            <person name="Varghese N."/>
            <person name="Submissions S."/>
        </authorList>
    </citation>
    <scope>NUCLEOTIDE SEQUENCE [LARGE SCALE GENOMIC DNA]</scope>
    <source>
        <strain evidence="2 3">DSM 16392</strain>
    </source>
</reference>
<dbReference type="EMBL" id="FOSK01000009">
    <property type="protein sequence ID" value="SFK80973.1"/>
    <property type="molecule type" value="Genomic_DNA"/>
</dbReference>
<keyword evidence="3" id="KW-1185">Reference proteome</keyword>
<organism evidence="2 3">
    <name type="scientific">Pseudovibrio ascidiaceicola</name>
    <dbReference type="NCBI Taxonomy" id="285279"/>
    <lineage>
        <taxon>Bacteria</taxon>
        <taxon>Pseudomonadati</taxon>
        <taxon>Pseudomonadota</taxon>
        <taxon>Alphaproteobacteria</taxon>
        <taxon>Hyphomicrobiales</taxon>
        <taxon>Stappiaceae</taxon>
        <taxon>Pseudovibrio</taxon>
    </lineage>
</organism>
<dbReference type="Proteomes" id="UP000199598">
    <property type="component" value="Unassembled WGS sequence"/>
</dbReference>
<keyword evidence="1" id="KW-0732">Signal</keyword>
<evidence type="ECO:0000313" key="3">
    <source>
        <dbReference type="Proteomes" id="UP000199598"/>
    </source>
</evidence>
<protein>
    <submittedName>
        <fullName evidence="2">Uncharacterized protein</fullName>
    </submittedName>
</protein>
<feature type="signal peptide" evidence="1">
    <location>
        <begin position="1"/>
        <end position="24"/>
    </location>
</feature>